<dbReference type="CDD" id="cd04301">
    <property type="entry name" value="NAT_SF"/>
    <property type="match status" value="1"/>
</dbReference>
<evidence type="ECO:0000256" key="1">
    <source>
        <dbReference type="ARBA" id="ARBA00022679"/>
    </source>
</evidence>
<dbReference type="Proteomes" id="UP000541636">
    <property type="component" value="Unassembled WGS sequence"/>
</dbReference>
<evidence type="ECO:0000259" key="3">
    <source>
        <dbReference type="PROSITE" id="PS51186"/>
    </source>
</evidence>
<dbReference type="PANTHER" id="PTHR43072:SF23">
    <property type="entry name" value="UPF0039 PROTEIN C11D3.02C"/>
    <property type="match status" value="1"/>
</dbReference>
<dbReference type="AlphaFoldDB" id="A0A846ZPM1"/>
<evidence type="ECO:0000256" key="2">
    <source>
        <dbReference type="ARBA" id="ARBA00023315"/>
    </source>
</evidence>
<proteinExistence type="predicted"/>
<feature type="domain" description="N-acetyltransferase" evidence="3">
    <location>
        <begin position="3"/>
        <end position="165"/>
    </location>
</feature>
<name>A0A846ZPM1_9GAMM</name>
<keyword evidence="2" id="KW-0012">Acyltransferase</keyword>
<gene>
    <name evidence="4" type="ORF">HF690_10585</name>
</gene>
<dbReference type="Gene3D" id="3.40.630.30">
    <property type="match status" value="1"/>
</dbReference>
<dbReference type="GO" id="GO:0016747">
    <property type="term" value="F:acyltransferase activity, transferring groups other than amino-acyl groups"/>
    <property type="evidence" value="ECO:0007669"/>
    <property type="project" value="InterPro"/>
</dbReference>
<dbReference type="InterPro" id="IPR000182">
    <property type="entry name" value="GNAT_dom"/>
</dbReference>
<sequence length="166" mass="18978">MQDSVRPLREEDIGAVCRIYNHYVLNSTTTFEEVPVSVVEMARRACVDDPVHPWRVLETPRDGVCGYACATPWKARAAYRFSVECSVYVDPAHRRMGYARRLYERLFSDLRAAGMHTAIAGIAQPNPASVALHEAFGFRKVAHFEQVGRKFDRWIDVGYWQLDLEA</sequence>
<organism evidence="4 5">
    <name type="scientific">Oleiagrimonas citrea</name>
    <dbReference type="NCBI Taxonomy" id="1665687"/>
    <lineage>
        <taxon>Bacteria</taxon>
        <taxon>Pseudomonadati</taxon>
        <taxon>Pseudomonadota</taxon>
        <taxon>Gammaproteobacteria</taxon>
        <taxon>Lysobacterales</taxon>
        <taxon>Rhodanobacteraceae</taxon>
        <taxon>Oleiagrimonas</taxon>
    </lineage>
</organism>
<dbReference type="SUPFAM" id="SSF55729">
    <property type="entry name" value="Acyl-CoA N-acyltransferases (Nat)"/>
    <property type="match status" value="1"/>
</dbReference>
<dbReference type="EMBL" id="JAAZQD010000004">
    <property type="protein sequence ID" value="NKZ39393.1"/>
    <property type="molecule type" value="Genomic_DNA"/>
</dbReference>
<dbReference type="RefSeq" id="WP_168609419.1">
    <property type="nucleotide sequence ID" value="NZ_JAAZQD010000004.1"/>
</dbReference>
<keyword evidence="1 4" id="KW-0808">Transferase</keyword>
<reference evidence="4 5" key="1">
    <citation type="journal article" date="2017" name="Int. J. Syst. Evol. Microbiol.">
        <title>Oleiagrimonas citrea sp. nov., a marine bacterium isolated from tidal flat sediment and emended description of the genus Oleiagrimonas Fang et al. 2015 and Oleiagrimonas soli.</title>
        <authorList>
            <person name="Yang S.H."/>
            <person name="Seo H.S."/>
            <person name="Seong C.N."/>
            <person name="Kwon K.K."/>
        </authorList>
    </citation>
    <scope>NUCLEOTIDE SEQUENCE [LARGE SCALE GENOMIC DNA]</scope>
    <source>
        <strain evidence="4 5">MEBiC09124</strain>
    </source>
</reference>
<comment type="caution">
    <text evidence="4">The sequence shown here is derived from an EMBL/GenBank/DDBJ whole genome shotgun (WGS) entry which is preliminary data.</text>
</comment>
<evidence type="ECO:0000313" key="5">
    <source>
        <dbReference type="Proteomes" id="UP000541636"/>
    </source>
</evidence>
<dbReference type="PANTHER" id="PTHR43072">
    <property type="entry name" value="N-ACETYLTRANSFERASE"/>
    <property type="match status" value="1"/>
</dbReference>
<dbReference type="InterPro" id="IPR016181">
    <property type="entry name" value="Acyl_CoA_acyltransferase"/>
</dbReference>
<keyword evidence="5" id="KW-1185">Reference proteome</keyword>
<evidence type="ECO:0000313" key="4">
    <source>
        <dbReference type="EMBL" id="NKZ39393.1"/>
    </source>
</evidence>
<protein>
    <submittedName>
        <fullName evidence="4">N-acetyltransferase</fullName>
    </submittedName>
</protein>
<accession>A0A846ZPM1</accession>
<dbReference type="Pfam" id="PF13420">
    <property type="entry name" value="Acetyltransf_4"/>
    <property type="match status" value="1"/>
</dbReference>
<dbReference type="PROSITE" id="PS51186">
    <property type="entry name" value="GNAT"/>
    <property type="match status" value="1"/>
</dbReference>